<dbReference type="Pfam" id="PF02002">
    <property type="entry name" value="TFIIE_alpha"/>
    <property type="match status" value="1"/>
</dbReference>
<comment type="similarity">
    <text evidence="3">Belongs to the TFIIE alpha subunit family.</text>
</comment>
<dbReference type="PROSITE" id="PS00375">
    <property type="entry name" value="UDPGT"/>
    <property type="match status" value="1"/>
</dbReference>
<evidence type="ECO:0000256" key="12">
    <source>
        <dbReference type="ARBA" id="ARBA00022824"/>
    </source>
</evidence>
<keyword evidence="16" id="KW-0805">Transcription regulation</keyword>
<dbReference type="eggNOG" id="KOG1192">
    <property type="taxonomic scope" value="Eukaryota"/>
</dbReference>
<evidence type="ECO:0000256" key="24">
    <source>
        <dbReference type="ARBA" id="ARBA00080958"/>
    </source>
</evidence>
<dbReference type="EC" id="2.4.1.17" evidence="5"/>
<dbReference type="Bgee" id="ENSGACG00000007337">
    <property type="expression patterns" value="Expressed in liver and 10 other cell types or tissues"/>
</dbReference>
<evidence type="ECO:0000256" key="4">
    <source>
        <dbReference type="ARBA" id="ARBA00009995"/>
    </source>
</evidence>
<keyword evidence="14" id="KW-1133">Transmembrane helix</keyword>
<dbReference type="InterPro" id="IPR002213">
    <property type="entry name" value="UDP_glucos_trans"/>
</dbReference>
<dbReference type="Gene3D" id="3.30.40.10">
    <property type="entry name" value="Zinc/RING finger domain, C3HC4 (zinc finger)"/>
    <property type="match status" value="1"/>
</dbReference>
<evidence type="ECO:0000256" key="13">
    <source>
        <dbReference type="ARBA" id="ARBA00022833"/>
    </source>
</evidence>
<dbReference type="FunCoup" id="G3NWN4">
    <property type="interactions" value="213"/>
</dbReference>
<comment type="function">
    <text evidence="21">Recruits TFIIH to the initiation complex and stimulates the RNA polymerase II C-terminal domain kinase and DNA-dependent ATPase activities of TFIIH. Both TFIIH and TFIIE are required for promoter clearance by RNA polymerase.</text>
</comment>
<dbReference type="InterPro" id="IPR024550">
    <property type="entry name" value="TFIIEa/SarR/Rpc3_HTH_dom"/>
</dbReference>
<feature type="signal peptide" evidence="26">
    <location>
        <begin position="1"/>
        <end position="26"/>
    </location>
</feature>
<feature type="compositionally biased region" description="Acidic residues" evidence="25">
    <location>
        <begin position="833"/>
        <end position="844"/>
    </location>
</feature>
<dbReference type="Proteomes" id="UP000007635">
    <property type="component" value="Chromosome XVI"/>
</dbReference>
<evidence type="ECO:0000256" key="1">
    <source>
        <dbReference type="ARBA" id="ARBA00004123"/>
    </source>
</evidence>
<dbReference type="GO" id="GO:0008270">
    <property type="term" value="F:zinc ion binding"/>
    <property type="evidence" value="ECO:0007669"/>
    <property type="project" value="UniProtKB-KW"/>
</dbReference>
<feature type="chain" id="PRO_5043960369" description="General transcription factor IIE subunit 1" evidence="26">
    <location>
        <begin position="27"/>
        <end position="920"/>
    </location>
</feature>
<evidence type="ECO:0000256" key="3">
    <source>
        <dbReference type="ARBA" id="ARBA00008947"/>
    </source>
</evidence>
<evidence type="ECO:0000256" key="7">
    <source>
        <dbReference type="ARBA" id="ARBA00022676"/>
    </source>
</evidence>
<dbReference type="GO" id="GO:0005634">
    <property type="term" value="C:nucleus"/>
    <property type="evidence" value="ECO:0007669"/>
    <property type="project" value="UniProtKB-SubCell"/>
</dbReference>
<dbReference type="Pfam" id="PF00201">
    <property type="entry name" value="UDPGT"/>
    <property type="match status" value="1"/>
</dbReference>
<dbReference type="InterPro" id="IPR002853">
    <property type="entry name" value="TFIIE_asu"/>
</dbReference>
<dbReference type="Gene3D" id="3.40.50.2000">
    <property type="entry name" value="Glycogen Phosphorylase B"/>
    <property type="match status" value="2"/>
</dbReference>
<evidence type="ECO:0000256" key="17">
    <source>
        <dbReference type="ARBA" id="ARBA00023136"/>
    </source>
</evidence>
<dbReference type="Ensembl" id="ENSGACT00000009773.2">
    <property type="protein sequence ID" value="ENSGACP00000009753.2"/>
    <property type="gene ID" value="ENSGACG00000007337.2"/>
</dbReference>
<dbReference type="SUPFAM" id="SSF53756">
    <property type="entry name" value="UDP-Glycosyltransferase/glycogen phosphorylase"/>
    <property type="match status" value="1"/>
</dbReference>
<reference evidence="28 29" key="1">
    <citation type="journal article" date="2021" name="G3 (Bethesda)">
        <title>Improved contiguity of the threespine stickleback genome using long-read sequencing.</title>
        <authorList>
            <person name="Nath S."/>
            <person name="Shaw D.E."/>
            <person name="White M.A."/>
        </authorList>
    </citation>
    <scope>NUCLEOTIDE SEQUENCE [LARGE SCALE GENOMIC DNA]</scope>
    <source>
        <strain evidence="28 29">Lake Benthic</strain>
    </source>
</reference>
<evidence type="ECO:0000313" key="28">
    <source>
        <dbReference type="Ensembl" id="ENSGACP00000009753.2"/>
    </source>
</evidence>
<evidence type="ECO:0000256" key="2">
    <source>
        <dbReference type="ARBA" id="ARBA00004389"/>
    </source>
</evidence>
<dbReference type="CDD" id="cd03784">
    <property type="entry name" value="GT1_Gtf-like"/>
    <property type="match status" value="1"/>
</dbReference>
<evidence type="ECO:0000256" key="11">
    <source>
        <dbReference type="ARBA" id="ARBA00022771"/>
    </source>
</evidence>
<evidence type="ECO:0000256" key="6">
    <source>
        <dbReference type="ARBA" id="ARBA00022553"/>
    </source>
</evidence>
<dbReference type="Pfam" id="PF11521">
    <property type="entry name" value="TFIIE-A_C"/>
    <property type="match status" value="1"/>
</dbReference>
<keyword evidence="18" id="KW-0804">Transcription</keyword>
<evidence type="ECO:0000256" key="25">
    <source>
        <dbReference type="SAM" id="MobiDB-lite"/>
    </source>
</evidence>
<comment type="similarity">
    <text evidence="4">Belongs to the UDP-glycosyltransferase family.</text>
</comment>
<sequence>MSGEVWFPALGLVAWLCCLSLGPAQGGKVLVVPVDGSHWLSMKILVKELSHRGHEAVVLVPETSLLIHGSKSYRTEMYQVPFTKAELDGAFNQLKDGVFLKPPTITDLFINIQRLVNFTSMQVGACESLLYNQPLMSKLKSEGFDLVLTDPFLPCGSILSHVFSIPAVYFLRGLPCELDSRANHCPAPVSYVPVAFTGNTDIMNFPQRVKNMLMSILESYVCRVLYYNFEDLVSRYLGNDITYKGLLSNGAIWLLRYDFTFEWPKPLLPNMVFIGGINCAKKAPLPADLKEFVEGSGDDGFIVFTLGSMVSDMPKKKAKQFLDAFRQIPQRVVWRYTGNFTEDVPKNVKLMKWLPQNDLLAHPKAKVFMTHGGTHGIYEGICNAVPMLMFPLFGDQGDNVHHLVSRGVAEKLLIYDVTTETLLVAIKKIINDKSYKEKITTLSDIHLDRPVEPLDLAVFWTEFVMRHKGAAHLRQKMIEPEVLTEVPAALKRLAKQVVRGFFGVEHALALDVLIRNPCVREEDMLELLKFDRKQLRSVLNTLKADKFVKCRMRVETAPDGKTTRHNYYFINYRVLVNVVKYKLDHMRRRIETDERDSTNRASFRCPCCFSTFTDLEANQLFDPMTGTFRCTFCQTEVEEDASVCSDGRTLVARFNEQIEPIYALLRETEDVNLSQDLLEPEPAEIPALKQSRDRAAAAAGLNLSGPHREAWSTKGSSYADMYTQNVVISMEEQEEQQRQAMEGKAPKERPVWLTESTVQGAYSEPDVIKSSGDVAPVAQDVTAGHGIGHADENEEVMRALLIHEKRGVAGPGGGGASTAARKLTSSKANASDSESDTSESDDDSPSVPPAAAAQQRVAAEEEEDDDEFEEVGDEPMVMVGGRQFSYREVSQRPELVAQMSAQEKEAYIELGQNLFQDMYF</sequence>
<feature type="domain" description="HTH TFE/IIEalpha-type" evidence="27">
    <location>
        <begin position="490"/>
        <end position="580"/>
    </location>
</feature>
<keyword evidence="7" id="KW-0328">Glycosyltransferase</keyword>
<dbReference type="OMA" id="SFRTEIY"/>
<protein>
    <recommendedName>
        <fullName evidence="23">General transcription factor IIE subunit 1</fullName>
        <ecNumber evidence="5">2.4.1.17</ecNumber>
    </recommendedName>
    <alternativeName>
        <fullName evidence="24">Transcription initiation factor IIE subunit alpha</fullName>
    </alternativeName>
</protein>
<dbReference type="STRING" id="69293.ENSGACP00000009753"/>
<dbReference type="Gene3D" id="6.10.140.1250">
    <property type="match status" value="1"/>
</dbReference>
<evidence type="ECO:0000256" key="15">
    <source>
        <dbReference type="ARBA" id="ARBA00022990"/>
    </source>
</evidence>
<dbReference type="PROSITE" id="PS51344">
    <property type="entry name" value="HTH_TFE_IIE"/>
    <property type="match status" value="1"/>
</dbReference>
<comment type="subunit">
    <text evidence="22">Tetramer of two alpha and two beta chains. Interacts with TAF6/TAFII80. Interacts with ATF7IP. Interacts with SND1. Part of TBP-based Pol II pre-initiation complex (PIC), in which Pol II core assembles with general transcription factors and other specific initiation factors including GTF2E1, GTF2E2, GTF2F1, GTF2F2, TCEA1, ERCC2, ERCC3, GTF2H2, GTF2H3, GTF2H4, GTF2H5, GTF2A1, GTF2A2, GTF2B and TBP; this large multi-subunit PIC complex mediates DNA unwinding and targets Pol II core to the transcription start site where the first phosphodiester bond forms.</text>
</comment>
<dbReference type="SUPFAM" id="SSF57783">
    <property type="entry name" value="Zinc beta-ribbon"/>
    <property type="match status" value="1"/>
</dbReference>
<dbReference type="InterPro" id="IPR050271">
    <property type="entry name" value="UDP-glycosyltransferase"/>
</dbReference>
<dbReference type="GO" id="GO:0015020">
    <property type="term" value="F:glucuronosyltransferase activity"/>
    <property type="evidence" value="ECO:0007669"/>
    <property type="project" value="UniProtKB-EC"/>
</dbReference>
<dbReference type="InterPro" id="IPR013083">
    <property type="entry name" value="Znf_RING/FYVE/PHD"/>
</dbReference>
<evidence type="ECO:0000256" key="18">
    <source>
        <dbReference type="ARBA" id="ARBA00023163"/>
    </source>
</evidence>
<keyword evidence="29" id="KW-1185">Reference proteome</keyword>
<evidence type="ECO:0000256" key="22">
    <source>
        <dbReference type="ARBA" id="ARBA00065242"/>
    </source>
</evidence>
<comment type="subcellular location">
    <subcellularLocation>
        <location evidence="2">Endoplasmic reticulum membrane</location>
        <topology evidence="2">Single-pass membrane protein</topology>
    </subcellularLocation>
    <subcellularLocation>
        <location evidence="1">Nucleus</location>
    </subcellularLocation>
</comment>
<dbReference type="GO" id="GO:0006367">
    <property type="term" value="P:transcription initiation at RNA polymerase II promoter"/>
    <property type="evidence" value="ECO:0007669"/>
    <property type="project" value="InterPro"/>
</dbReference>
<reference evidence="28" key="2">
    <citation type="submission" date="2025-08" db="UniProtKB">
        <authorList>
            <consortium name="Ensembl"/>
        </authorList>
    </citation>
    <scope>IDENTIFICATION</scope>
</reference>
<reference evidence="28" key="3">
    <citation type="submission" date="2025-09" db="UniProtKB">
        <authorList>
            <consortium name="Ensembl"/>
        </authorList>
    </citation>
    <scope>IDENTIFICATION</scope>
</reference>
<evidence type="ECO:0000313" key="29">
    <source>
        <dbReference type="Proteomes" id="UP000007635"/>
    </source>
</evidence>
<dbReference type="GeneTree" id="ENSGT00940000159677"/>
<dbReference type="InterPro" id="IPR021600">
    <property type="entry name" value="TFIIE_asu_C"/>
</dbReference>
<keyword evidence="8" id="KW-0808">Transferase</keyword>
<evidence type="ECO:0000256" key="20">
    <source>
        <dbReference type="ARBA" id="ARBA00023242"/>
    </source>
</evidence>
<dbReference type="FunFam" id="3.40.50.2000:FF:000021">
    <property type="entry name" value="UDP-glucuronosyltransferase"/>
    <property type="match status" value="1"/>
</dbReference>
<organism evidence="28 29">
    <name type="scientific">Gasterosteus aculeatus aculeatus</name>
    <name type="common">three-spined stickleback</name>
    <dbReference type="NCBI Taxonomy" id="481459"/>
    <lineage>
        <taxon>Eukaryota</taxon>
        <taxon>Metazoa</taxon>
        <taxon>Chordata</taxon>
        <taxon>Craniata</taxon>
        <taxon>Vertebrata</taxon>
        <taxon>Euteleostomi</taxon>
        <taxon>Actinopterygii</taxon>
        <taxon>Neopterygii</taxon>
        <taxon>Teleostei</taxon>
        <taxon>Neoteleostei</taxon>
        <taxon>Acanthomorphata</taxon>
        <taxon>Eupercaria</taxon>
        <taxon>Perciformes</taxon>
        <taxon>Cottioidei</taxon>
        <taxon>Gasterosteales</taxon>
        <taxon>Gasterosteidae</taxon>
        <taxon>Gasterosteus</taxon>
    </lineage>
</organism>
<evidence type="ECO:0000256" key="5">
    <source>
        <dbReference type="ARBA" id="ARBA00012544"/>
    </source>
</evidence>
<dbReference type="AlphaFoldDB" id="G3NWN4"/>
<proteinExistence type="inferred from homology"/>
<dbReference type="FunFam" id="3.40.50.2000:FF:000176">
    <property type="entry name" value="UDP glucuronosyltransferase 1 family, polypeptide A7"/>
    <property type="match status" value="1"/>
</dbReference>
<evidence type="ECO:0000256" key="16">
    <source>
        <dbReference type="ARBA" id="ARBA00023015"/>
    </source>
</evidence>
<evidence type="ECO:0000256" key="26">
    <source>
        <dbReference type="SAM" id="SignalP"/>
    </source>
</evidence>
<accession>G3NWN4</accession>
<dbReference type="GO" id="GO:0005789">
    <property type="term" value="C:endoplasmic reticulum membrane"/>
    <property type="evidence" value="ECO:0007669"/>
    <property type="project" value="UniProtKB-SubCell"/>
</dbReference>
<dbReference type="InterPro" id="IPR035595">
    <property type="entry name" value="UDP_glycos_trans_CS"/>
</dbReference>
<evidence type="ECO:0000256" key="21">
    <source>
        <dbReference type="ARBA" id="ARBA00025581"/>
    </source>
</evidence>
<evidence type="ECO:0000256" key="23">
    <source>
        <dbReference type="ARBA" id="ARBA00073913"/>
    </source>
</evidence>
<keyword evidence="6" id="KW-0597">Phosphoprotein</keyword>
<evidence type="ECO:0000256" key="19">
    <source>
        <dbReference type="ARBA" id="ARBA00023180"/>
    </source>
</evidence>
<keyword evidence="11" id="KW-0863">Zinc-finger</keyword>
<evidence type="ECO:0000256" key="8">
    <source>
        <dbReference type="ARBA" id="ARBA00022679"/>
    </source>
</evidence>
<dbReference type="InterPro" id="IPR017919">
    <property type="entry name" value="TFIIE/TFIIEa_HTH"/>
</dbReference>
<keyword evidence="9" id="KW-0812">Transmembrane</keyword>
<evidence type="ECO:0000256" key="14">
    <source>
        <dbReference type="ARBA" id="ARBA00022989"/>
    </source>
</evidence>
<keyword evidence="10" id="KW-0479">Metal-binding</keyword>
<dbReference type="PANTHER" id="PTHR48043">
    <property type="entry name" value="EG:EG0003.4 PROTEIN-RELATED"/>
    <property type="match status" value="1"/>
</dbReference>
<evidence type="ECO:0000256" key="10">
    <source>
        <dbReference type="ARBA" id="ARBA00022723"/>
    </source>
</evidence>
<name>G3NWN4_GASAC</name>
<feature type="region of interest" description="Disordered" evidence="25">
    <location>
        <begin position="806"/>
        <end position="874"/>
    </location>
</feature>
<keyword evidence="26" id="KW-0732">Signal</keyword>
<dbReference type="FunFam" id="3.30.40.10:FF:000087">
    <property type="entry name" value="General transcription factor IIE subunit 1"/>
    <property type="match status" value="1"/>
</dbReference>
<evidence type="ECO:0000259" key="27">
    <source>
        <dbReference type="PROSITE" id="PS51344"/>
    </source>
</evidence>
<keyword evidence="12" id="KW-0256">Endoplasmic reticulum</keyword>
<dbReference type="InParanoid" id="G3NWN4"/>
<keyword evidence="15" id="KW-0007">Acetylation</keyword>
<keyword evidence="19" id="KW-0325">Glycoprotein</keyword>
<keyword evidence="20" id="KW-0539">Nucleus</keyword>
<dbReference type="SMART" id="SM00531">
    <property type="entry name" value="TFIIE"/>
    <property type="match status" value="1"/>
</dbReference>
<dbReference type="PANTHER" id="PTHR48043:SF161">
    <property type="entry name" value="UDP GLUCURONOSYLTRANSFERASE FAMILY 1 MEMBER A1"/>
    <property type="match status" value="1"/>
</dbReference>
<keyword evidence="13" id="KW-0862">Zinc</keyword>
<evidence type="ECO:0000256" key="9">
    <source>
        <dbReference type="ARBA" id="ARBA00022692"/>
    </source>
</evidence>
<feature type="compositionally biased region" description="Acidic residues" evidence="25">
    <location>
        <begin position="860"/>
        <end position="873"/>
    </location>
</feature>
<keyword evidence="17" id="KW-0472">Membrane</keyword>